<comment type="similarity">
    <text evidence="2">Belongs to the bacterial solute-binding protein 1 family.</text>
</comment>
<dbReference type="InterPro" id="IPR006059">
    <property type="entry name" value="SBP"/>
</dbReference>
<comment type="subcellular location">
    <subcellularLocation>
        <location evidence="1">Periplasm</location>
    </subcellularLocation>
</comment>
<evidence type="ECO:0000256" key="3">
    <source>
        <dbReference type="ARBA" id="ARBA00022764"/>
    </source>
</evidence>
<dbReference type="PANTHER" id="PTHR43649">
    <property type="entry name" value="ARABINOSE-BINDING PROTEIN-RELATED"/>
    <property type="match status" value="1"/>
</dbReference>
<dbReference type="EMBL" id="JANCLU010000002">
    <property type="protein sequence ID" value="MCP8937597.1"/>
    <property type="molecule type" value="Genomic_DNA"/>
</dbReference>
<gene>
    <name evidence="4" type="ORF">NK718_03645</name>
</gene>
<organism evidence="4 5">
    <name type="scientific">Alsobacter ponti</name>
    <dbReference type="NCBI Taxonomy" id="2962936"/>
    <lineage>
        <taxon>Bacteria</taxon>
        <taxon>Pseudomonadati</taxon>
        <taxon>Pseudomonadota</taxon>
        <taxon>Alphaproteobacteria</taxon>
        <taxon>Hyphomicrobiales</taxon>
        <taxon>Alsobacteraceae</taxon>
        <taxon>Alsobacter</taxon>
    </lineage>
</organism>
<evidence type="ECO:0000313" key="5">
    <source>
        <dbReference type="Proteomes" id="UP001205890"/>
    </source>
</evidence>
<evidence type="ECO:0000256" key="2">
    <source>
        <dbReference type="ARBA" id="ARBA00008520"/>
    </source>
</evidence>
<accession>A0ABT1L830</accession>
<evidence type="ECO:0000313" key="4">
    <source>
        <dbReference type="EMBL" id="MCP8937597.1"/>
    </source>
</evidence>
<dbReference type="Gene3D" id="3.40.190.10">
    <property type="entry name" value="Periplasmic binding protein-like II"/>
    <property type="match status" value="1"/>
</dbReference>
<dbReference type="Pfam" id="PF13416">
    <property type="entry name" value="SBP_bac_8"/>
    <property type="match status" value="1"/>
</dbReference>
<protein>
    <submittedName>
        <fullName evidence="4">ABC transporter substrate-binding protein</fullName>
    </submittedName>
</protein>
<dbReference type="SUPFAM" id="SSF53850">
    <property type="entry name" value="Periplasmic binding protein-like II"/>
    <property type="match status" value="1"/>
</dbReference>
<keyword evidence="5" id="KW-1185">Reference proteome</keyword>
<comment type="caution">
    <text evidence="4">The sequence shown here is derived from an EMBL/GenBank/DDBJ whole genome shotgun (WGS) entry which is preliminary data.</text>
</comment>
<name>A0ABT1L830_9HYPH</name>
<proteinExistence type="inferred from homology"/>
<dbReference type="Proteomes" id="UP001205890">
    <property type="component" value="Unassembled WGS sequence"/>
</dbReference>
<dbReference type="RefSeq" id="WP_254738740.1">
    <property type="nucleotide sequence ID" value="NZ_JANCLU010000002.1"/>
</dbReference>
<keyword evidence="3" id="KW-0574">Periplasm</keyword>
<sequence length="393" mass="42539">MSGIVLRGMTWDHPRGVDPLVKGAPAFEAAHPGVSIVWEKRSLREFGEAPLEQYAEVYDLIVVDHPFVGFAAAHPYLVDWSRALTADEKAAFAADSVGQSWPSYEYRGGVWALPLDAATQVSSYRPDLLRAFEVGPPATFEEVLTLGRRAKARGQWIATTAFPTDAISTVISIAANLGHPIVDETPVFLPEALGREVMQRFHALADVSHPRSTEMNPIRCYEAMVTGDDIVYCAYGYGYTNYARENPRPRLAFTDAPSHGGCGPAGTQLGGTGVAVSARSRNVDVAMDYARWLASAEHQKGDYVRLGGQPASLAAWTDAGNDALCGGFFSGTLETLRTAHVRPRFDGWIPLFEHAGERITACLRGEIADDALLAWLNDSFARAQDAAGVARSA</sequence>
<reference evidence="4 5" key="1">
    <citation type="submission" date="2022-07" db="EMBL/GenBank/DDBJ databases">
        <authorList>
            <person name="Li W.-J."/>
            <person name="Deng Q.-Q."/>
        </authorList>
    </citation>
    <scope>NUCLEOTIDE SEQUENCE [LARGE SCALE GENOMIC DNA]</scope>
    <source>
        <strain evidence="4 5">SYSU M60028</strain>
    </source>
</reference>
<evidence type="ECO:0000256" key="1">
    <source>
        <dbReference type="ARBA" id="ARBA00004418"/>
    </source>
</evidence>
<dbReference type="InterPro" id="IPR050490">
    <property type="entry name" value="Bact_solute-bd_prot1"/>
</dbReference>